<keyword evidence="2" id="KW-1185">Reference proteome</keyword>
<name>A0ABQ6WVZ3_9EURO</name>
<sequence>MKIGVVRDPLCFLPSMALYRNCSCRHFHYSSPRLYVVNGEPWLRLYLKSSTTLPHSYFLDLAFLLVSCPELLGTKQRQRASESRTNLERWVEKLKQLWGPWGNVHIAWTSIRTDSPDTTRKIHICFQGGPGHGHASSDNSSQMPCNFGSSMLSIR</sequence>
<evidence type="ECO:0000313" key="1">
    <source>
        <dbReference type="EMBL" id="KAE8421269.1"/>
    </source>
</evidence>
<dbReference type="EMBL" id="ML735702">
    <property type="protein sequence ID" value="KAE8421269.1"/>
    <property type="molecule type" value="Genomic_DNA"/>
</dbReference>
<proteinExistence type="predicted"/>
<dbReference type="Proteomes" id="UP000325395">
    <property type="component" value="Unassembled WGS sequence"/>
</dbReference>
<evidence type="ECO:0000313" key="2">
    <source>
        <dbReference type="Proteomes" id="UP000325395"/>
    </source>
</evidence>
<accession>A0ABQ6WVZ3</accession>
<reference evidence="1 2" key="1">
    <citation type="submission" date="2019-04" db="EMBL/GenBank/DDBJ databases">
        <authorList>
            <consortium name="DOE Joint Genome Institute"/>
            <person name="Mondo S."/>
            <person name="Kjaerbolling I."/>
            <person name="Vesth T."/>
            <person name="Frisvad J.C."/>
            <person name="Nybo J.L."/>
            <person name="Theobald S."/>
            <person name="Kildgaard S."/>
            <person name="Isbrandt T."/>
            <person name="Kuo A."/>
            <person name="Sato A."/>
            <person name="Lyhne E.K."/>
            <person name="Kogle M.E."/>
            <person name="Wiebenga A."/>
            <person name="Kun R.S."/>
            <person name="Lubbers R.J."/>
            <person name="Makela M.R."/>
            <person name="Barry K."/>
            <person name="Chovatia M."/>
            <person name="Clum A."/>
            <person name="Daum C."/>
            <person name="Haridas S."/>
            <person name="He G."/>
            <person name="LaButti K."/>
            <person name="Lipzen A."/>
            <person name="Riley R."/>
            <person name="Salamov A."/>
            <person name="Simmons B.A."/>
            <person name="Magnuson J.K."/>
            <person name="Henrissat B."/>
            <person name="Mortensen U.H."/>
            <person name="Larsen T.O."/>
            <person name="Devries R.P."/>
            <person name="Grigoriev I.V."/>
            <person name="Machida M."/>
            <person name="Baker S.E."/>
            <person name="Andersen M.R."/>
            <person name="Cantor M.N."/>
            <person name="Hua S.X."/>
        </authorList>
    </citation>
    <scope>NUCLEOTIDE SEQUENCE [LARGE SCALE GENOMIC DNA]</scope>
    <source>
        <strain evidence="1 2">CBS 117616</strain>
    </source>
</reference>
<protein>
    <submittedName>
        <fullName evidence="1">Uncharacterized protein</fullName>
    </submittedName>
</protein>
<gene>
    <name evidence="1" type="ORF">BDV36DRAFT_66973</name>
</gene>
<organism evidence="1 2">
    <name type="scientific">Aspergillus pseudocaelatus</name>
    <dbReference type="NCBI Taxonomy" id="1825620"/>
    <lineage>
        <taxon>Eukaryota</taxon>
        <taxon>Fungi</taxon>
        <taxon>Dikarya</taxon>
        <taxon>Ascomycota</taxon>
        <taxon>Pezizomycotina</taxon>
        <taxon>Eurotiomycetes</taxon>
        <taxon>Eurotiomycetidae</taxon>
        <taxon>Eurotiales</taxon>
        <taxon>Aspergillaceae</taxon>
        <taxon>Aspergillus</taxon>
        <taxon>Aspergillus subgen. Circumdati</taxon>
    </lineage>
</organism>